<feature type="transmembrane region" description="Helical" evidence="12">
    <location>
        <begin position="338"/>
        <end position="357"/>
    </location>
</feature>
<evidence type="ECO:0000256" key="13">
    <source>
        <dbReference type="NCBIfam" id="TIGR00445"/>
    </source>
</evidence>
<feature type="transmembrane region" description="Helical" evidence="12">
    <location>
        <begin position="200"/>
        <end position="219"/>
    </location>
</feature>
<evidence type="ECO:0000256" key="12">
    <source>
        <dbReference type="HAMAP-Rule" id="MF_00038"/>
    </source>
</evidence>
<feature type="transmembrane region" description="Helical" evidence="12">
    <location>
        <begin position="22"/>
        <end position="41"/>
    </location>
</feature>
<feature type="binding site" evidence="14">
    <location>
        <position position="267"/>
    </location>
    <ligand>
        <name>Mg(2+)</name>
        <dbReference type="ChEBI" id="CHEBI:18420"/>
    </ligand>
</feature>
<evidence type="ECO:0000256" key="14">
    <source>
        <dbReference type="PIRSR" id="PIRSR600715-1"/>
    </source>
</evidence>
<comment type="similarity">
    <text evidence="2 12">Belongs to the glycosyltransferase 4 family. MraY subfamily.</text>
</comment>
<dbReference type="UniPathway" id="UPA00219"/>
<comment type="subcellular location">
    <subcellularLocation>
        <location evidence="12">Cell membrane</location>
        <topology evidence="12">Multi-pass membrane protein</topology>
    </subcellularLocation>
    <subcellularLocation>
        <location evidence="1">Membrane</location>
        <topology evidence="1">Multi-pass membrane protein</topology>
    </subcellularLocation>
</comment>
<feature type="transmembrane region" description="Helical" evidence="12">
    <location>
        <begin position="73"/>
        <end position="91"/>
    </location>
</feature>
<proteinExistence type="inferred from homology"/>
<comment type="pathway">
    <text evidence="12">Cell wall biogenesis; peptidoglycan biosynthesis.</text>
</comment>
<dbReference type="GO" id="GO:0005886">
    <property type="term" value="C:plasma membrane"/>
    <property type="evidence" value="ECO:0007669"/>
    <property type="project" value="UniProtKB-SubCell"/>
</dbReference>
<keyword evidence="7 12" id="KW-0573">Peptidoglycan synthesis</keyword>
<protein>
    <recommendedName>
        <fullName evidence="12 13">Phospho-N-acetylmuramoyl-pentapeptide-transferase</fullName>
        <ecNumber evidence="12 13">2.7.8.13</ecNumber>
    </recommendedName>
    <alternativeName>
        <fullName evidence="12">UDP-MurNAc-pentapeptide phosphotransferase</fullName>
    </alternativeName>
</protein>
<comment type="function">
    <text evidence="12">Catalyzes the initial step of the lipid cycle reactions in the biosynthesis of the cell wall peptidoglycan: transfers peptidoglycan precursor phospho-MurNAc-pentapeptide from UDP-MurNAc-pentapeptide onto the lipid carrier undecaprenyl phosphate, yielding undecaprenyl-pyrophosphoryl-MurNAc-pentapeptide, known as lipid I.</text>
</comment>
<evidence type="ECO:0000256" key="8">
    <source>
        <dbReference type="ARBA" id="ARBA00022989"/>
    </source>
</evidence>
<evidence type="ECO:0000256" key="4">
    <source>
        <dbReference type="ARBA" id="ARBA00022679"/>
    </source>
</evidence>
<keyword evidence="8 12" id="KW-1133">Transmembrane helix</keyword>
<evidence type="ECO:0000256" key="1">
    <source>
        <dbReference type="ARBA" id="ARBA00004141"/>
    </source>
</evidence>
<dbReference type="PROSITE" id="PS01347">
    <property type="entry name" value="MRAY_1"/>
    <property type="match status" value="1"/>
</dbReference>
<feature type="transmembrane region" description="Helical" evidence="12">
    <location>
        <begin position="290"/>
        <end position="311"/>
    </location>
</feature>
<dbReference type="PANTHER" id="PTHR22926">
    <property type="entry name" value="PHOSPHO-N-ACETYLMURAMOYL-PENTAPEPTIDE-TRANSFERASE"/>
    <property type="match status" value="1"/>
</dbReference>
<dbReference type="GO" id="GO:0051992">
    <property type="term" value="F:UDP-N-acetylmuramoyl-L-alanyl-D-glutamyl-meso-2,6-diaminopimelyl-D-alanyl-D-alanine:undecaprenyl-phosphate transferase activity"/>
    <property type="evidence" value="ECO:0007669"/>
    <property type="project" value="RHEA"/>
</dbReference>
<reference evidence="15 16" key="1">
    <citation type="submission" date="2016-06" db="EMBL/GenBank/DDBJ databases">
        <authorList>
            <person name="Kjaerup R.B."/>
            <person name="Dalgaard T.S."/>
            <person name="Juul-Madsen H.R."/>
        </authorList>
    </citation>
    <scope>NUCLEOTIDE SEQUENCE [LARGE SCALE GENOMIC DNA]</scope>
    <source>
        <strain evidence="15 16">1S159</strain>
    </source>
</reference>
<feature type="transmembrane region" description="Helical" evidence="12">
    <location>
        <begin position="239"/>
        <end position="256"/>
    </location>
</feature>
<evidence type="ECO:0000313" key="16">
    <source>
        <dbReference type="Proteomes" id="UP000093523"/>
    </source>
</evidence>
<dbReference type="GO" id="GO:0051301">
    <property type="term" value="P:cell division"/>
    <property type="evidence" value="ECO:0007669"/>
    <property type="project" value="UniProtKB-KW"/>
</dbReference>
<gene>
    <name evidence="12" type="primary">mraY</name>
    <name evidence="15" type="ORF">A6E04_05775</name>
</gene>
<keyword evidence="6 12" id="KW-0133">Cell shape</keyword>
<keyword evidence="12" id="KW-1003">Cell membrane</keyword>
<dbReference type="InterPro" id="IPR000715">
    <property type="entry name" value="Glycosyl_transferase_4"/>
</dbReference>
<evidence type="ECO:0000256" key="5">
    <source>
        <dbReference type="ARBA" id="ARBA00022692"/>
    </source>
</evidence>
<dbReference type="InterPro" id="IPR018480">
    <property type="entry name" value="PNAcMuramoyl-5peptid_Trfase_CS"/>
</dbReference>
<dbReference type="Pfam" id="PF10555">
    <property type="entry name" value="MraY_sig1"/>
    <property type="match status" value="1"/>
</dbReference>
<keyword evidence="4 12" id="KW-0808">Transferase</keyword>
<name>A0A1B9P2J9_ALILO</name>
<sequence length="360" mass="40198">MIIWLSNFLEQYFPFFRLFEYLSFRAILSIITALSISLWMGPKLIRWLQNLQIGQVVRDDGPESHFSKRGTPTMGGIMILTAITVTVFLWADLTNPYVWAVMFVLLGYGAVGFVDDYRKVVRKNTDGLIARWKYFWQSAIALVVAFALYAYGKDTAATQLVVPFFKDIMPQLGLTYILLTYFVIVGTSNAVNLTDGLDGLAIMPTVFVAAGFAFIAWATGNVQFANYLHIPHISQASELVVVCAAIVGAGFGFLWFNTYPAQVFMGDVGSLALGGALGTIAVLVRQEFLLVIMGGVFVVETLSVILQVGSYKLRGQRIFRMAPIHHHYELKGWPEPRVIVRFWIISMLLVLIALATLKVR</sequence>
<keyword evidence="3 12" id="KW-0132">Cell division</keyword>
<dbReference type="PROSITE" id="PS01348">
    <property type="entry name" value="MRAY_2"/>
    <property type="match status" value="1"/>
</dbReference>
<dbReference type="InterPro" id="IPR003524">
    <property type="entry name" value="PNAcMuramoyl-5peptid_Trfase"/>
</dbReference>
<evidence type="ECO:0000256" key="11">
    <source>
        <dbReference type="ARBA" id="ARBA00023316"/>
    </source>
</evidence>
<feature type="transmembrane region" description="Helical" evidence="12">
    <location>
        <begin position="134"/>
        <end position="152"/>
    </location>
</feature>
<dbReference type="Pfam" id="PF00953">
    <property type="entry name" value="Glycos_transf_4"/>
    <property type="match status" value="1"/>
</dbReference>
<evidence type="ECO:0000256" key="2">
    <source>
        <dbReference type="ARBA" id="ARBA00005583"/>
    </source>
</evidence>
<evidence type="ECO:0000256" key="3">
    <source>
        <dbReference type="ARBA" id="ARBA00022618"/>
    </source>
</evidence>
<dbReference type="GO" id="GO:0008963">
    <property type="term" value="F:phospho-N-acetylmuramoyl-pentapeptide-transferase activity"/>
    <property type="evidence" value="ECO:0007669"/>
    <property type="project" value="UniProtKB-UniRule"/>
</dbReference>
<dbReference type="RefSeq" id="WP_065609998.1">
    <property type="nucleotide sequence ID" value="NZ_CAWMPN010000006.1"/>
</dbReference>
<evidence type="ECO:0000313" key="15">
    <source>
        <dbReference type="EMBL" id="OCH22611.1"/>
    </source>
</evidence>
<dbReference type="STRING" id="688.A6E04_05775"/>
<evidence type="ECO:0000256" key="9">
    <source>
        <dbReference type="ARBA" id="ARBA00023136"/>
    </source>
</evidence>
<keyword evidence="5 12" id="KW-0812">Transmembrane</keyword>
<dbReference type="PANTHER" id="PTHR22926:SF5">
    <property type="entry name" value="PHOSPHO-N-ACETYLMURAMOYL-PENTAPEPTIDE-TRANSFERASE HOMOLOG"/>
    <property type="match status" value="1"/>
</dbReference>
<dbReference type="EC" id="2.7.8.13" evidence="12 13"/>
<dbReference type="CDD" id="cd06852">
    <property type="entry name" value="GT_MraY"/>
    <property type="match status" value="1"/>
</dbReference>
<comment type="catalytic activity">
    <reaction evidence="12">
        <text>UDP-N-acetyl-alpha-D-muramoyl-L-alanyl-gamma-D-glutamyl-meso-2,6-diaminopimeloyl-D-alanyl-D-alanine + di-trans,octa-cis-undecaprenyl phosphate = di-trans,octa-cis-undecaprenyl diphospho-N-acetyl-alpha-D-muramoyl-L-alanyl-D-glutamyl-meso-2,6-diaminopimeloyl-D-alanyl-D-alanine + UMP</text>
        <dbReference type="Rhea" id="RHEA:28386"/>
        <dbReference type="ChEBI" id="CHEBI:57865"/>
        <dbReference type="ChEBI" id="CHEBI:60392"/>
        <dbReference type="ChEBI" id="CHEBI:61386"/>
        <dbReference type="ChEBI" id="CHEBI:61387"/>
        <dbReference type="EC" id="2.7.8.13"/>
    </reaction>
</comment>
<feature type="transmembrane region" description="Helical" evidence="12">
    <location>
        <begin position="172"/>
        <end position="193"/>
    </location>
</feature>
<evidence type="ECO:0000256" key="6">
    <source>
        <dbReference type="ARBA" id="ARBA00022960"/>
    </source>
</evidence>
<keyword evidence="9 12" id="KW-0472">Membrane</keyword>
<feature type="transmembrane region" description="Helical" evidence="12">
    <location>
        <begin position="97"/>
        <end position="114"/>
    </location>
</feature>
<keyword evidence="12 14" id="KW-0479">Metal-binding</keyword>
<accession>A0A1B9P2J9</accession>
<dbReference type="GO" id="GO:0009252">
    <property type="term" value="P:peptidoglycan biosynthetic process"/>
    <property type="evidence" value="ECO:0007669"/>
    <property type="project" value="UniProtKB-UniRule"/>
</dbReference>
<dbReference type="NCBIfam" id="TIGR00445">
    <property type="entry name" value="mraY"/>
    <property type="match status" value="1"/>
</dbReference>
<evidence type="ECO:0000256" key="10">
    <source>
        <dbReference type="ARBA" id="ARBA00023306"/>
    </source>
</evidence>
<dbReference type="GO" id="GO:0071555">
    <property type="term" value="P:cell wall organization"/>
    <property type="evidence" value="ECO:0007669"/>
    <property type="project" value="UniProtKB-KW"/>
</dbReference>
<comment type="cofactor">
    <cofactor evidence="12 14">
        <name>Mg(2+)</name>
        <dbReference type="ChEBI" id="CHEBI:18420"/>
    </cofactor>
</comment>
<dbReference type="HAMAP" id="MF_00038">
    <property type="entry name" value="MraY"/>
    <property type="match status" value="1"/>
</dbReference>
<dbReference type="GO" id="GO:0008360">
    <property type="term" value="P:regulation of cell shape"/>
    <property type="evidence" value="ECO:0007669"/>
    <property type="project" value="UniProtKB-KW"/>
</dbReference>
<feature type="binding site" evidence="14">
    <location>
        <position position="192"/>
    </location>
    <ligand>
        <name>Mg(2+)</name>
        <dbReference type="ChEBI" id="CHEBI:18420"/>
    </ligand>
</feature>
<dbReference type="EMBL" id="MAJU01000006">
    <property type="protein sequence ID" value="OCH22611.1"/>
    <property type="molecule type" value="Genomic_DNA"/>
</dbReference>
<dbReference type="Proteomes" id="UP000093523">
    <property type="component" value="Unassembled WGS sequence"/>
</dbReference>
<comment type="caution">
    <text evidence="15">The sequence shown here is derived from an EMBL/GenBank/DDBJ whole genome shotgun (WGS) entry which is preliminary data.</text>
</comment>
<dbReference type="GO" id="GO:0046872">
    <property type="term" value="F:metal ion binding"/>
    <property type="evidence" value="ECO:0007669"/>
    <property type="project" value="UniProtKB-KW"/>
</dbReference>
<evidence type="ECO:0000256" key="7">
    <source>
        <dbReference type="ARBA" id="ARBA00022984"/>
    </source>
</evidence>
<feature type="transmembrane region" description="Helical" evidence="12">
    <location>
        <begin position="263"/>
        <end position="284"/>
    </location>
</feature>
<dbReference type="AlphaFoldDB" id="A0A1B9P2J9"/>
<keyword evidence="10 12" id="KW-0131">Cell cycle</keyword>
<organism evidence="15 16">
    <name type="scientific">Aliivibrio logei</name>
    <name type="common">Vibrio logei</name>
    <dbReference type="NCBI Taxonomy" id="688"/>
    <lineage>
        <taxon>Bacteria</taxon>
        <taxon>Pseudomonadati</taxon>
        <taxon>Pseudomonadota</taxon>
        <taxon>Gammaproteobacteria</taxon>
        <taxon>Vibrionales</taxon>
        <taxon>Vibrionaceae</taxon>
        <taxon>Aliivibrio</taxon>
    </lineage>
</organism>
<keyword evidence="12 14" id="KW-0460">Magnesium</keyword>
<keyword evidence="11 12" id="KW-0961">Cell wall biogenesis/degradation</keyword>
<dbReference type="OrthoDB" id="9805475at2"/>